<dbReference type="PANTHER" id="PTHR24412">
    <property type="entry name" value="KELCH PROTEIN"/>
    <property type="match status" value="1"/>
</dbReference>
<evidence type="ECO:0000256" key="8">
    <source>
        <dbReference type="ARBA" id="ARBA00022737"/>
    </source>
</evidence>
<feature type="domain" description="Protein kinase" evidence="20">
    <location>
        <begin position="593"/>
        <end position="876"/>
    </location>
</feature>
<comment type="subcellular location">
    <subcellularLocation>
        <location evidence="2">Cytoplasm</location>
        <location evidence="2">Cytoskeleton</location>
    </subcellularLocation>
    <subcellularLocation>
        <location evidence="1">Nucleus</location>
    </subcellularLocation>
</comment>
<dbReference type="CDD" id="cd18445">
    <property type="entry name" value="BACK_KLHL2_like"/>
    <property type="match status" value="1"/>
</dbReference>
<dbReference type="GO" id="GO:0005856">
    <property type="term" value="C:cytoskeleton"/>
    <property type="evidence" value="ECO:0007669"/>
    <property type="project" value="UniProtKB-SubCell"/>
</dbReference>
<dbReference type="InterPro" id="IPR011009">
    <property type="entry name" value="Kinase-like_dom_sf"/>
</dbReference>
<feature type="compositionally biased region" description="Polar residues" evidence="19">
    <location>
        <begin position="1211"/>
        <end position="1220"/>
    </location>
</feature>
<evidence type="ECO:0000256" key="2">
    <source>
        <dbReference type="ARBA" id="ARBA00004245"/>
    </source>
</evidence>
<evidence type="ECO:0000313" key="23">
    <source>
        <dbReference type="Proteomes" id="UP000005408"/>
    </source>
</evidence>
<keyword evidence="7" id="KW-0808">Transferase</keyword>
<name>A0A8W8MRF8_MAGGI</name>
<keyword evidence="11 18" id="KW-0067">ATP-binding</keyword>
<dbReference type="SUPFAM" id="SSF56112">
    <property type="entry name" value="Protein kinase-like (PK-like)"/>
    <property type="match status" value="1"/>
</dbReference>
<dbReference type="SMART" id="SM00612">
    <property type="entry name" value="Kelch"/>
    <property type="match status" value="6"/>
</dbReference>
<feature type="compositionally biased region" description="Polar residues" evidence="19">
    <location>
        <begin position="1145"/>
        <end position="1165"/>
    </location>
</feature>
<dbReference type="CDD" id="cd07846">
    <property type="entry name" value="STKc_CDKL2_3"/>
    <property type="match status" value="1"/>
</dbReference>
<feature type="compositionally biased region" description="Basic and acidic residues" evidence="19">
    <location>
        <begin position="980"/>
        <end position="1054"/>
    </location>
</feature>
<dbReference type="InterPro" id="IPR006652">
    <property type="entry name" value="Kelch_1"/>
</dbReference>
<keyword evidence="12" id="KW-0009">Actin-binding</keyword>
<evidence type="ECO:0000256" key="11">
    <source>
        <dbReference type="ARBA" id="ARBA00022840"/>
    </source>
</evidence>
<dbReference type="InterPro" id="IPR000719">
    <property type="entry name" value="Prot_kinase_dom"/>
</dbReference>
<evidence type="ECO:0000256" key="7">
    <source>
        <dbReference type="ARBA" id="ARBA00022679"/>
    </source>
</evidence>
<proteinExistence type="predicted"/>
<dbReference type="SUPFAM" id="SSF54695">
    <property type="entry name" value="POZ domain"/>
    <property type="match status" value="1"/>
</dbReference>
<dbReference type="Pfam" id="PF07707">
    <property type="entry name" value="BACK"/>
    <property type="match status" value="1"/>
</dbReference>
<dbReference type="Gene3D" id="2.120.10.80">
    <property type="entry name" value="Kelch-type beta propeller"/>
    <property type="match status" value="1"/>
</dbReference>
<dbReference type="InterPro" id="IPR008271">
    <property type="entry name" value="Ser/Thr_kinase_AS"/>
</dbReference>
<keyword evidence="10" id="KW-0418">Kinase</keyword>
<dbReference type="SMART" id="SM00225">
    <property type="entry name" value="BTB"/>
    <property type="match status" value="1"/>
</dbReference>
<dbReference type="PROSITE" id="PS00108">
    <property type="entry name" value="PROTEIN_KINASE_ST"/>
    <property type="match status" value="1"/>
</dbReference>
<evidence type="ECO:0000256" key="10">
    <source>
        <dbReference type="ARBA" id="ARBA00022777"/>
    </source>
</evidence>
<dbReference type="FunFam" id="3.30.200.20:FF:000049">
    <property type="entry name" value="cyclin-dependent kinase-like 1 isoform X1"/>
    <property type="match status" value="1"/>
</dbReference>
<dbReference type="FunFam" id="1.10.510.10:FF:000261">
    <property type="entry name" value="cyclin-dependent kinase-like 2 isoform X2"/>
    <property type="match status" value="1"/>
</dbReference>
<dbReference type="EnsemblMetazoa" id="G3619.1">
    <property type="protein sequence ID" value="G3619.1:cds"/>
    <property type="gene ID" value="G3619"/>
</dbReference>
<comment type="catalytic activity">
    <reaction evidence="16">
        <text>L-threonyl-[protein] + ATP = O-phospho-L-threonyl-[protein] + ADP + H(+)</text>
        <dbReference type="Rhea" id="RHEA:46608"/>
        <dbReference type="Rhea" id="RHEA-COMP:11060"/>
        <dbReference type="Rhea" id="RHEA-COMP:11605"/>
        <dbReference type="ChEBI" id="CHEBI:15378"/>
        <dbReference type="ChEBI" id="CHEBI:30013"/>
        <dbReference type="ChEBI" id="CHEBI:30616"/>
        <dbReference type="ChEBI" id="CHEBI:61977"/>
        <dbReference type="ChEBI" id="CHEBI:456216"/>
        <dbReference type="EC" id="2.7.11.22"/>
    </reaction>
</comment>
<evidence type="ECO:0000256" key="1">
    <source>
        <dbReference type="ARBA" id="ARBA00004123"/>
    </source>
</evidence>
<accession>A0A8W8MRF8</accession>
<feature type="compositionally biased region" description="Basic and acidic residues" evidence="19">
    <location>
        <begin position="1177"/>
        <end position="1190"/>
    </location>
</feature>
<evidence type="ECO:0000313" key="22">
    <source>
        <dbReference type="EnsemblMetazoa" id="G3619.1:cds"/>
    </source>
</evidence>
<feature type="compositionally biased region" description="Basic and acidic residues" evidence="19">
    <location>
        <begin position="922"/>
        <end position="945"/>
    </location>
</feature>
<dbReference type="AlphaFoldDB" id="A0A8W8MRF8"/>
<evidence type="ECO:0000256" key="16">
    <source>
        <dbReference type="ARBA" id="ARBA00047811"/>
    </source>
</evidence>
<feature type="region of interest" description="Disordered" evidence="19">
    <location>
        <begin position="1136"/>
        <end position="1165"/>
    </location>
</feature>
<evidence type="ECO:0000256" key="12">
    <source>
        <dbReference type="ARBA" id="ARBA00023203"/>
    </source>
</evidence>
<dbReference type="Gene3D" id="3.30.200.20">
    <property type="entry name" value="Phosphorylase Kinase, domain 1"/>
    <property type="match status" value="1"/>
</dbReference>
<keyword evidence="23" id="KW-1185">Reference proteome</keyword>
<evidence type="ECO:0000256" key="4">
    <source>
        <dbReference type="ARBA" id="ARBA00022441"/>
    </source>
</evidence>
<keyword evidence="9 18" id="KW-0547">Nucleotide-binding</keyword>
<dbReference type="Proteomes" id="UP000005408">
    <property type="component" value="Unassembled WGS sequence"/>
</dbReference>
<dbReference type="Gene3D" id="3.30.710.10">
    <property type="entry name" value="Potassium Channel Kv1.1, Chain A"/>
    <property type="match status" value="1"/>
</dbReference>
<dbReference type="InterPro" id="IPR017441">
    <property type="entry name" value="Protein_kinase_ATP_BS"/>
</dbReference>
<dbReference type="PANTHER" id="PTHR24412:SF466">
    <property type="entry name" value="RING CANAL KELCH PROTEIN"/>
    <property type="match status" value="1"/>
</dbReference>
<dbReference type="Pfam" id="PF00651">
    <property type="entry name" value="BTB"/>
    <property type="match status" value="1"/>
</dbReference>
<organism evidence="22 23">
    <name type="scientific">Magallana gigas</name>
    <name type="common">Pacific oyster</name>
    <name type="synonym">Crassostrea gigas</name>
    <dbReference type="NCBI Taxonomy" id="29159"/>
    <lineage>
        <taxon>Eukaryota</taxon>
        <taxon>Metazoa</taxon>
        <taxon>Spiralia</taxon>
        <taxon>Lophotrochozoa</taxon>
        <taxon>Mollusca</taxon>
        <taxon>Bivalvia</taxon>
        <taxon>Autobranchia</taxon>
        <taxon>Pteriomorphia</taxon>
        <taxon>Ostreida</taxon>
        <taxon>Ostreoidea</taxon>
        <taxon>Ostreidae</taxon>
        <taxon>Magallana</taxon>
    </lineage>
</organism>
<keyword evidence="4" id="KW-0880">Kelch repeat</keyword>
<evidence type="ECO:0000256" key="15">
    <source>
        <dbReference type="ARBA" id="ARBA00039642"/>
    </source>
</evidence>
<keyword evidence="14" id="KW-0539">Nucleus</keyword>
<keyword evidence="8" id="KW-0677">Repeat</keyword>
<dbReference type="SMART" id="SM00875">
    <property type="entry name" value="BACK"/>
    <property type="match status" value="1"/>
</dbReference>
<dbReference type="FunFam" id="1.25.40.420:FF:000001">
    <property type="entry name" value="Kelch-like family member 12"/>
    <property type="match status" value="1"/>
</dbReference>
<dbReference type="FunFam" id="2.120.10.80:FF:000002">
    <property type="entry name" value="Kelch-like family member 2"/>
    <property type="match status" value="1"/>
</dbReference>
<feature type="compositionally biased region" description="Low complexity" evidence="19">
    <location>
        <begin position="1055"/>
        <end position="1072"/>
    </location>
</feature>
<dbReference type="Pfam" id="PF00069">
    <property type="entry name" value="Pkinase"/>
    <property type="match status" value="1"/>
</dbReference>
<evidence type="ECO:0000256" key="6">
    <source>
        <dbReference type="ARBA" id="ARBA00022527"/>
    </source>
</evidence>
<dbReference type="GO" id="GO:0005634">
    <property type="term" value="C:nucleus"/>
    <property type="evidence" value="ECO:0007669"/>
    <property type="project" value="UniProtKB-SubCell"/>
</dbReference>
<dbReference type="GO" id="GO:0003779">
    <property type="term" value="F:actin binding"/>
    <property type="evidence" value="ECO:0007669"/>
    <property type="project" value="UniProtKB-KW"/>
</dbReference>
<feature type="binding site" evidence="18">
    <location>
        <position position="623"/>
    </location>
    <ligand>
        <name>ATP</name>
        <dbReference type="ChEBI" id="CHEBI:30616"/>
    </ligand>
</feature>
<dbReference type="Gene3D" id="1.25.40.420">
    <property type="match status" value="1"/>
</dbReference>
<dbReference type="CDD" id="cd18235">
    <property type="entry name" value="BTB_POZ_KLHL2-like"/>
    <property type="match status" value="1"/>
</dbReference>
<evidence type="ECO:0000256" key="13">
    <source>
        <dbReference type="ARBA" id="ARBA00023212"/>
    </source>
</evidence>
<comment type="catalytic activity">
    <reaction evidence="17">
        <text>L-seryl-[protein] + ATP = O-phospho-L-seryl-[protein] + ADP + H(+)</text>
        <dbReference type="Rhea" id="RHEA:17989"/>
        <dbReference type="Rhea" id="RHEA-COMP:9863"/>
        <dbReference type="Rhea" id="RHEA-COMP:11604"/>
        <dbReference type="ChEBI" id="CHEBI:15378"/>
        <dbReference type="ChEBI" id="CHEBI:29999"/>
        <dbReference type="ChEBI" id="CHEBI:30616"/>
        <dbReference type="ChEBI" id="CHEBI:83421"/>
        <dbReference type="ChEBI" id="CHEBI:456216"/>
        <dbReference type="EC" id="2.7.11.22"/>
    </reaction>
</comment>
<dbReference type="InterPro" id="IPR011333">
    <property type="entry name" value="SKP1/BTB/POZ_sf"/>
</dbReference>
<dbReference type="GO" id="GO:0005524">
    <property type="term" value="F:ATP binding"/>
    <property type="evidence" value="ECO:0007669"/>
    <property type="project" value="UniProtKB-UniRule"/>
</dbReference>
<evidence type="ECO:0000256" key="3">
    <source>
        <dbReference type="ARBA" id="ARBA00012425"/>
    </source>
</evidence>
<evidence type="ECO:0000256" key="17">
    <source>
        <dbReference type="ARBA" id="ARBA00048367"/>
    </source>
</evidence>
<evidence type="ECO:0000259" key="20">
    <source>
        <dbReference type="PROSITE" id="PS50011"/>
    </source>
</evidence>
<evidence type="ECO:0000256" key="19">
    <source>
        <dbReference type="SAM" id="MobiDB-lite"/>
    </source>
</evidence>
<dbReference type="GO" id="GO:0004693">
    <property type="term" value="F:cyclin-dependent protein serine/threonine kinase activity"/>
    <property type="evidence" value="ECO:0007669"/>
    <property type="project" value="UniProtKB-EC"/>
</dbReference>
<feature type="region of interest" description="Disordered" evidence="19">
    <location>
        <begin position="1177"/>
        <end position="1251"/>
    </location>
</feature>
<evidence type="ECO:0000256" key="18">
    <source>
        <dbReference type="PROSITE-ProRule" id="PRU10141"/>
    </source>
</evidence>
<feature type="domain" description="BTB" evidence="21">
    <location>
        <begin position="42"/>
        <end position="109"/>
    </location>
</feature>
<feature type="compositionally biased region" description="Polar residues" evidence="19">
    <location>
        <begin position="950"/>
        <end position="978"/>
    </location>
</feature>
<dbReference type="PROSITE" id="PS00107">
    <property type="entry name" value="PROTEIN_KINASE_ATP"/>
    <property type="match status" value="1"/>
</dbReference>
<dbReference type="PROSITE" id="PS50011">
    <property type="entry name" value="PROTEIN_KINASE_DOM"/>
    <property type="match status" value="1"/>
</dbReference>
<dbReference type="PROSITE" id="PS50097">
    <property type="entry name" value="BTB"/>
    <property type="match status" value="1"/>
</dbReference>
<dbReference type="InterPro" id="IPR015915">
    <property type="entry name" value="Kelch-typ_b-propeller"/>
</dbReference>
<feature type="compositionally biased region" description="Basic and acidic residues" evidence="19">
    <location>
        <begin position="905"/>
        <end position="915"/>
    </location>
</feature>
<keyword evidence="13" id="KW-0206">Cytoskeleton</keyword>
<reference evidence="22" key="1">
    <citation type="submission" date="2022-08" db="UniProtKB">
        <authorList>
            <consortium name="EnsemblMetazoa"/>
        </authorList>
    </citation>
    <scope>IDENTIFICATION</scope>
    <source>
        <strain evidence="22">05x7-T-G4-1.051#20</strain>
    </source>
</reference>
<dbReference type="InterPro" id="IPR000210">
    <property type="entry name" value="BTB/POZ_dom"/>
</dbReference>
<evidence type="ECO:0000256" key="14">
    <source>
        <dbReference type="ARBA" id="ARBA00023242"/>
    </source>
</evidence>
<dbReference type="InterPro" id="IPR011705">
    <property type="entry name" value="BACK"/>
</dbReference>
<feature type="region of interest" description="Disordered" evidence="19">
    <location>
        <begin position="892"/>
        <end position="1086"/>
    </location>
</feature>
<keyword evidence="5" id="KW-0963">Cytoplasm</keyword>
<protein>
    <recommendedName>
        <fullName evidence="15">Cyclin-dependent kinase-like 2</fullName>
        <ecNumber evidence="3">2.7.11.22</ecNumber>
    </recommendedName>
</protein>
<keyword evidence="6" id="KW-0723">Serine/threonine-protein kinase</keyword>
<dbReference type="FunFam" id="3.30.710.10:FF:000001">
    <property type="entry name" value="Kelch-like family member 20"/>
    <property type="match status" value="1"/>
</dbReference>
<dbReference type="EC" id="2.7.11.22" evidence="3"/>
<dbReference type="SMART" id="SM00220">
    <property type="entry name" value="S_TKc"/>
    <property type="match status" value="1"/>
</dbReference>
<evidence type="ECO:0000256" key="5">
    <source>
        <dbReference type="ARBA" id="ARBA00022490"/>
    </source>
</evidence>
<dbReference type="Pfam" id="PF01344">
    <property type="entry name" value="Kelch_1"/>
    <property type="match status" value="6"/>
</dbReference>
<dbReference type="SUPFAM" id="SSF117281">
    <property type="entry name" value="Kelch motif"/>
    <property type="match status" value="1"/>
</dbReference>
<sequence>MTTMDVRPKMHNIRDRPAYKHPQHTQKAFEVLNHMRRQNLLCDVTIVVDTTEIPAHKVVLSSCSQYFYAMFTGDLAEAKSDRITLQEIDPKALIQLIDFVYTSEIHVTEENVQTLLPVANILQITEVRDACCDFLQSQLHPSNCIGIRAFADLHACTELLNYAQTYTEQHFVDVVHFDEFLSLNVDQICKLISSDRLTVVTEEQVYEAVLSWVQHDLTNRQQEIDQLLEHVRLPLIAQEYLVQKVEEEPLVKTSSRCKDFLIEALKYHLLKTDQKAVYKTPRTLPRTPLGLPKVLLVIGGQAPKAIRSVESYDFKEEKWHQLAEMPSRRCRCGVAVINGLVYAVGGFNGSLRVRTVDVYDPVKDMWTSCPSMEARRSTLGVAVLHGNIYAVGGFDGSSGLDTAECYDVRCGEWRMISPMSTRRSSVGVGVVNGMLFAVGGYDGASRQCLSSVECYNPMTDMWSPVAEMSCRRSGAGVGVVDGLLYAVGGHDGPLVRKSVEVYNPDTNSWSQVSDMHLCRRNAGVVANGGFLYVVGGDDGSSNLGSVECFDYKTNQWTLLPSSMMTDGSIVGVFFYVQTLQVRGASLLRAMEKYENLGLVGEGSYGMVLKCRHKETGQLVAIKKFLESEDDKMVKKIALREVRMLKQLRHDHLVNLIEVFRRKKRLYLVFEFVDHTVLDELEKCPNGLDENTVRRILWQVLKGTEFCHLHNIIHRDIKPENILVSKSGIVKLCDFGFARTLAQPGETYTDYVATRWYRAPELLVGDTKYGRAVDIWAIGCLVAEMLTGEPLFPGDSDIDQLYHIVKCFGNLTPRHKEVFLRNPLFVGMRLPEVREISPLEKKFTRISPQSLELMKQCLRLDPDERPTCSQLIKHDFFSKDNFTTRFQNDLKQRIERENQGNPLKTPSDKDDDDSKGNKKKKKADNNKDSKASEDKKKKVQDNEKTVKKAANPNTVNGTGNVSLPGPSNQSKNKSDSSVNEAKVDIKDKKSDKNDRKPDDKSDKKSGENKRKSEETSEKKDGKKAEDHKKSDDKVEKSDDKQSECKENEKDKENNKDSTVSAVSSSSIPPINSSGHTVHVSTPPSMPAISRQPLVIRSQYLSLASPTMGFNTANNLSLSNLMSSSISGPPPLRVSDKMVKKPPPNLSKKTPITSHHSTTLSPQPLQSERSFLHDKVQEKMKAKSPDKREKEFITLPEVKGAEAHPTKTKLKQNHSLQRSSVATIPHITNIDPFSGTPNDAQSSDGKEGNLPNV</sequence>
<evidence type="ECO:0000259" key="21">
    <source>
        <dbReference type="PROSITE" id="PS50097"/>
    </source>
</evidence>
<evidence type="ECO:0000256" key="9">
    <source>
        <dbReference type="ARBA" id="ARBA00022741"/>
    </source>
</evidence>
<dbReference type="Gene3D" id="1.10.510.10">
    <property type="entry name" value="Transferase(Phosphotransferase) domain 1"/>
    <property type="match status" value="1"/>
</dbReference>